<dbReference type="Gene3D" id="3.80.10.10">
    <property type="entry name" value="Ribonuclease Inhibitor"/>
    <property type="match status" value="1"/>
</dbReference>
<evidence type="ECO:0000313" key="1">
    <source>
        <dbReference type="EMBL" id="EXX55759.1"/>
    </source>
</evidence>
<dbReference type="SUPFAM" id="SSF52047">
    <property type="entry name" value="RNI-like"/>
    <property type="match status" value="1"/>
</dbReference>
<sequence length="507" mass="59701">MSKLNKDILFLIFEELQDDSKSLFSCLMVNRLWCENAIPILWKNPWSYNDINYKNKNYLFTIIASYLSYDVKESLMRYGIRLPSFSYQTLLFDYLSFCRSINTDTTKSITSIGISLAHEQYLLEHEFYYLFMKKFPELKYLDMKSIRHQIFHYPDAMLRFESLCELKCDTSIDSSYFYGLAQLCQYIQKLIIANVNVVNDYHGIVELIGVQKNLKYFEWRDVGYHSYIPGLDHYKKILFSLEKSANNIIHLNIVFQYICLSSPKVFPKFHKLKSLITYFDSFSKEQLKKCVYRDLEIFMIDHYNLGAASIIIENSGGHLKKILLEPYEIEEFGVNFNEDSLTFIRSIHKFCPSIECLSLIFPPLNEHLTELKILLKICHNLKSLLLIMVDTSYEDLTEENFLENGENLLENRENLLENGENLLEILISSAPINIKEFRFCGDFDFPLETLEKFLETWKGCTLSIFTSESIYEGDDYVKLINKYKNNGVIKDFRIDSFINVVNMNHKI</sequence>
<proteinExistence type="predicted"/>
<name>A0A015JLF4_RHIIW</name>
<dbReference type="AlphaFoldDB" id="A0A015JLF4"/>
<reference evidence="1 2" key="1">
    <citation type="submission" date="2014-02" db="EMBL/GenBank/DDBJ databases">
        <title>Single nucleus genome sequencing reveals high similarity among nuclei of an endomycorrhizal fungus.</title>
        <authorList>
            <person name="Lin K."/>
            <person name="Geurts R."/>
            <person name="Zhang Z."/>
            <person name="Limpens E."/>
            <person name="Saunders D.G."/>
            <person name="Mu D."/>
            <person name="Pang E."/>
            <person name="Cao H."/>
            <person name="Cha H."/>
            <person name="Lin T."/>
            <person name="Zhou Q."/>
            <person name="Shang Y."/>
            <person name="Li Y."/>
            <person name="Ivanov S."/>
            <person name="Sharma T."/>
            <person name="Velzen R.V."/>
            <person name="Ruijter N.D."/>
            <person name="Aanen D.K."/>
            <person name="Win J."/>
            <person name="Kamoun S."/>
            <person name="Bisseling T."/>
            <person name="Huang S."/>
        </authorList>
    </citation>
    <scope>NUCLEOTIDE SEQUENCE [LARGE SCALE GENOMIC DNA]</scope>
    <source>
        <strain evidence="2">DAOM197198w</strain>
    </source>
</reference>
<gene>
    <name evidence="1" type="ORF">RirG_222480</name>
</gene>
<protein>
    <recommendedName>
        <fullName evidence="3">F-box domain-containing protein</fullName>
    </recommendedName>
</protein>
<dbReference type="EMBL" id="JEMT01028022">
    <property type="protein sequence ID" value="EXX55759.1"/>
    <property type="molecule type" value="Genomic_DNA"/>
</dbReference>
<evidence type="ECO:0008006" key="3">
    <source>
        <dbReference type="Google" id="ProtNLM"/>
    </source>
</evidence>
<comment type="caution">
    <text evidence="1">The sequence shown here is derived from an EMBL/GenBank/DDBJ whole genome shotgun (WGS) entry which is preliminary data.</text>
</comment>
<keyword evidence="2" id="KW-1185">Reference proteome</keyword>
<evidence type="ECO:0000313" key="2">
    <source>
        <dbReference type="Proteomes" id="UP000022910"/>
    </source>
</evidence>
<dbReference type="OrthoDB" id="10297037at2759"/>
<dbReference type="Proteomes" id="UP000022910">
    <property type="component" value="Unassembled WGS sequence"/>
</dbReference>
<accession>A0A015JLF4</accession>
<dbReference type="InterPro" id="IPR032675">
    <property type="entry name" value="LRR_dom_sf"/>
</dbReference>
<organism evidence="1 2">
    <name type="scientific">Rhizophagus irregularis (strain DAOM 197198w)</name>
    <name type="common">Glomus intraradices</name>
    <dbReference type="NCBI Taxonomy" id="1432141"/>
    <lineage>
        <taxon>Eukaryota</taxon>
        <taxon>Fungi</taxon>
        <taxon>Fungi incertae sedis</taxon>
        <taxon>Mucoromycota</taxon>
        <taxon>Glomeromycotina</taxon>
        <taxon>Glomeromycetes</taxon>
        <taxon>Glomerales</taxon>
        <taxon>Glomeraceae</taxon>
        <taxon>Rhizophagus</taxon>
    </lineage>
</organism>
<dbReference type="HOGENOM" id="CLU_028913_8_1_1"/>